<feature type="domain" description="Transcription regulator PadR N-terminal" evidence="1">
    <location>
        <begin position="27"/>
        <end position="99"/>
    </location>
</feature>
<dbReference type="EMBL" id="CP014229">
    <property type="protein sequence ID" value="AMD91119.1"/>
    <property type="molecule type" value="Genomic_DNA"/>
</dbReference>
<dbReference type="Pfam" id="PF03551">
    <property type="entry name" value="PadR"/>
    <property type="match status" value="1"/>
</dbReference>
<dbReference type="InterPro" id="IPR052509">
    <property type="entry name" value="Metal_resp_DNA-bind_regulator"/>
</dbReference>
<dbReference type="InterPro" id="IPR036390">
    <property type="entry name" value="WH_DNA-bd_sf"/>
</dbReference>
<dbReference type="AlphaFoldDB" id="A0A0X8JLS6"/>
<evidence type="ECO:0000259" key="1">
    <source>
        <dbReference type="Pfam" id="PF03551"/>
    </source>
</evidence>
<proteinExistence type="predicted"/>
<organism evidence="2 3">
    <name type="scientific">Desulfovibrio fairfieldensis</name>
    <dbReference type="NCBI Taxonomy" id="44742"/>
    <lineage>
        <taxon>Bacteria</taxon>
        <taxon>Pseudomonadati</taxon>
        <taxon>Thermodesulfobacteriota</taxon>
        <taxon>Desulfovibrionia</taxon>
        <taxon>Desulfovibrionales</taxon>
        <taxon>Desulfovibrionaceae</taxon>
        <taxon>Desulfovibrio</taxon>
    </lineage>
</organism>
<evidence type="ECO:0000313" key="2">
    <source>
        <dbReference type="EMBL" id="AMD91119.1"/>
    </source>
</evidence>
<dbReference type="SUPFAM" id="SSF46785">
    <property type="entry name" value="Winged helix' DNA-binding domain"/>
    <property type="match status" value="1"/>
</dbReference>
<gene>
    <name evidence="2" type="ORF">AXF13_13840</name>
</gene>
<dbReference type="InterPro" id="IPR036388">
    <property type="entry name" value="WH-like_DNA-bd_sf"/>
</dbReference>
<protein>
    <submittedName>
        <fullName evidence="2">PadR family transcriptional regulator</fullName>
    </submittedName>
</protein>
<sequence length="131" mass="14729">MPMKELLTFMNCPCAGSNLPRFVHPILLGLLADGPLHGYLLLQRLEAMPQFQGNAPDPAGVYRLLKQMEHDGLLHGTQEPGRTASRRLFSLTERGRACLLRWMDTLEQHQASISRILNFLRGASRSRPSHS</sequence>
<name>A0A0X8JLS6_9BACT</name>
<accession>A0A0X8JLS6</accession>
<dbReference type="Gene3D" id="1.10.10.10">
    <property type="entry name" value="Winged helix-like DNA-binding domain superfamily/Winged helix DNA-binding domain"/>
    <property type="match status" value="1"/>
</dbReference>
<dbReference type="InterPro" id="IPR005149">
    <property type="entry name" value="Tscrpt_reg_PadR_N"/>
</dbReference>
<keyword evidence="3" id="KW-1185">Reference proteome</keyword>
<dbReference type="KEGG" id="dfi:AXF13_13840"/>
<dbReference type="PANTHER" id="PTHR33169">
    <property type="entry name" value="PADR-FAMILY TRANSCRIPTIONAL REGULATOR"/>
    <property type="match status" value="1"/>
</dbReference>
<evidence type="ECO:0000313" key="3">
    <source>
        <dbReference type="Proteomes" id="UP000069241"/>
    </source>
</evidence>
<dbReference type="STRING" id="44742.AXF13_13840"/>
<dbReference type="Proteomes" id="UP000069241">
    <property type="component" value="Chromosome"/>
</dbReference>
<reference evidence="3" key="1">
    <citation type="submission" date="2016-02" db="EMBL/GenBank/DDBJ databases">
        <authorList>
            <person name="Holder M.E."/>
            <person name="Ajami N.J."/>
            <person name="Petrosino J.F."/>
        </authorList>
    </citation>
    <scope>NUCLEOTIDE SEQUENCE [LARGE SCALE GENOMIC DNA]</scope>
    <source>
        <strain evidence="3">CCUG 45958</strain>
    </source>
</reference>
<dbReference type="PANTHER" id="PTHR33169:SF14">
    <property type="entry name" value="TRANSCRIPTIONAL REGULATOR RV3488"/>
    <property type="match status" value="1"/>
</dbReference>